<evidence type="ECO:0000313" key="6">
    <source>
        <dbReference type="Proteomes" id="UP000695022"/>
    </source>
</evidence>
<protein>
    <submittedName>
        <fullName evidence="7">Uncharacterized transporter slc-17.2-like isoform X1</fullName>
    </submittedName>
</protein>
<proteinExistence type="predicted"/>
<keyword evidence="3 5" id="KW-1133">Transmembrane helix</keyword>
<feature type="transmembrane region" description="Helical" evidence="5">
    <location>
        <begin position="255"/>
        <end position="278"/>
    </location>
</feature>
<reference evidence="7" key="1">
    <citation type="submission" date="2025-08" db="UniProtKB">
        <authorList>
            <consortium name="RefSeq"/>
        </authorList>
    </citation>
    <scope>IDENTIFICATION</scope>
</reference>
<sequence length="342" mass="37618">MTATEAQSGSGNKGEGDKPYHPLSEVYVKPGAQVGNVITMPISGLLCKYGFDNGWGSIFYVFGILGVLWFIGWMLLVYDTPSVHPRISKEELDYIQGSLTGQIRKDIDKHEKIPWLKFLTSMPVWAIIVAHSCADWGTYTLLTQIPTFMKEVLKLDIAANGLFSAIPYVGYWLFTNVAGFSADFIRKKNWLSTVAVRKSYQLVAMALSSAFLIATGYMDCTKSIWAVVFLTLAVSGAAFQYGGEMVNQVDIAPRYAGVLFGIANTVSTLTGIAAPYMVSSLTKNKTQSQWQMVFYITGGICIFGAIFFAIFGSGVVQPWAMAKEEDEEEDKEKVALEQEAAV</sequence>
<comment type="subcellular location">
    <subcellularLocation>
        <location evidence="1">Membrane</location>
        <topology evidence="1">Multi-pass membrane protein</topology>
    </subcellularLocation>
</comment>
<keyword evidence="2 5" id="KW-0812">Transmembrane</keyword>
<dbReference type="GeneID" id="106807750"/>
<evidence type="ECO:0000313" key="7">
    <source>
        <dbReference type="RefSeq" id="XP_014665688.1"/>
    </source>
</evidence>
<evidence type="ECO:0000256" key="2">
    <source>
        <dbReference type="ARBA" id="ARBA00022692"/>
    </source>
</evidence>
<evidence type="ECO:0000256" key="3">
    <source>
        <dbReference type="ARBA" id="ARBA00022989"/>
    </source>
</evidence>
<dbReference type="InterPro" id="IPR036259">
    <property type="entry name" value="MFS_trans_sf"/>
</dbReference>
<dbReference type="InterPro" id="IPR011701">
    <property type="entry name" value="MFS"/>
</dbReference>
<dbReference type="Gene3D" id="1.20.1250.20">
    <property type="entry name" value="MFS general substrate transporter like domains"/>
    <property type="match status" value="2"/>
</dbReference>
<name>A0ABM1E0G7_PRICU</name>
<evidence type="ECO:0000256" key="1">
    <source>
        <dbReference type="ARBA" id="ARBA00004141"/>
    </source>
</evidence>
<feature type="transmembrane region" description="Helical" evidence="5">
    <location>
        <begin position="157"/>
        <end position="179"/>
    </location>
</feature>
<feature type="transmembrane region" description="Helical" evidence="5">
    <location>
        <begin position="200"/>
        <end position="218"/>
    </location>
</feature>
<dbReference type="PANTHER" id="PTHR11662">
    <property type="entry name" value="SOLUTE CARRIER FAMILY 17"/>
    <property type="match status" value="1"/>
</dbReference>
<evidence type="ECO:0000256" key="5">
    <source>
        <dbReference type="SAM" id="Phobius"/>
    </source>
</evidence>
<evidence type="ECO:0000256" key="4">
    <source>
        <dbReference type="ARBA" id="ARBA00023136"/>
    </source>
</evidence>
<keyword evidence="4 5" id="KW-0472">Membrane</keyword>
<dbReference type="SUPFAM" id="SSF103473">
    <property type="entry name" value="MFS general substrate transporter"/>
    <property type="match status" value="1"/>
</dbReference>
<dbReference type="Pfam" id="PF07690">
    <property type="entry name" value="MFS_1"/>
    <property type="match status" value="1"/>
</dbReference>
<feature type="transmembrane region" description="Helical" evidence="5">
    <location>
        <begin position="58"/>
        <end position="78"/>
    </location>
</feature>
<dbReference type="PANTHER" id="PTHR11662:SF399">
    <property type="entry name" value="FI19708P1-RELATED"/>
    <property type="match status" value="1"/>
</dbReference>
<feature type="transmembrane region" description="Helical" evidence="5">
    <location>
        <begin position="224"/>
        <end position="243"/>
    </location>
</feature>
<organism evidence="6 7">
    <name type="scientific">Priapulus caudatus</name>
    <name type="common">Priapulid worm</name>
    <dbReference type="NCBI Taxonomy" id="37621"/>
    <lineage>
        <taxon>Eukaryota</taxon>
        <taxon>Metazoa</taxon>
        <taxon>Ecdysozoa</taxon>
        <taxon>Scalidophora</taxon>
        <taxon>Priapulida</taxon>
        <taxon>Priapulimorpha</taxon>
        <taxon>Priapulimorphida</taxon>
        <taxon>Priapulidae</taxon>
        <taxon>Priapulus</taxon>
    </lineage>
</organism>
<dbReference type="RefSeq" id="XP_014665688.1">
    <property type="nucleotide sequence ID" value="XM_014810202.1"/>
</dbReference>
<feature type="transmembrane region" description="Helical" evidence="5">
    <location>
        <begin position="290"/>
        <end position="311"/>
    </location>
</feature>
<dbReference type="Proteomes" id="UP000695022">
    <property type="component" value="Unplaced"/>
</dbReference>
<accession>A0ABM1E0G7</accession>
<gene>
    <name evidence="7" type="primary">LOC106807750</name>
</gene>
<keyword evidence="6" id="KW-1185">Reference proteome</keyword>
<dbReference type="InterPro" id="IPR050382">
    <property type="entry name" value="MFS_Na/Anion_cotransporter"/>
</dbReference>